<name>A0ABZ3EV84_9FIRM</name>
<dbReference type="RefSeq" id="WP_342757047.1">
    <property type="nucleotide sequence ID" value="NZ_CP146256.1"/>
</dbReference>
<sequence length="84" mass="9737">MTREDVFKSLNEVFQDVFDDETITVNDSTTSEDIEEWDSLEHINLIAAVEQEFGMKFTMGQVVTMKNVGEMADIIMSYFERSEQ</sequence>
<proteinExistence type="predicted"/>
<protein>
    <submittedName>
        <fullName evidence="2">Acyl carrier protein</fullName>
    </submittedName>
</protein>
<dbReference type="Gene3D" id="1.10.1200.10">
    <property type="entry name" value="ACP-like"/>
    <property type="match status" value="1"/>
</dbReference>
<keyword evidence="3" id="KW-1185">Reference proteome</keyword>
<accession>A0ABZ3EV84</accession>
<dbReference type="InterPro" id="IPR009081">
    <property type="entry name" value="PP-bd_ACP"/>
</dbReference>
<dbReference type="EMBL" id="CP146256">
    <property type="protein sequence ID" value="XAH73440.1"/>
    <property type="molecule type" value="Genomic_DNA"/>
</dbReference>
<reference evidence="2 3" key="1">
    <citation type="submission" date="2024-02" db="EMBL/GenBank/DDBJ databases">
        <title>Bacterial strain from lacustrine sediment.</title>
        <authorList>
            <person name="Petit C."/>
            <person name="Fadhlaoui K."/>
        </authorList>
    </citation>
    <scope>NUCLEOTIDE SEQUENCE [LARGE SCALE GENOMIC DNA]</scope>
    <source>
        <strain evidence="2 3">IPX-CK</strain>
    </source>
</reference>
<evidence type="ECO:0000313" key="2">
    <source>
        <dbReference type="EMBL" id="XAH73440.1"/>
    </source>
</evidence>
<dbReference type="PROSITE" id="PS50075">
    <property type="entry name" value="CARRIER"/>
    <property type="match status" value="1"/>
</dbReference>
<organism evidence="2 3">
    <name type="scientific">Kineothrix sedimenti</name>
    <dbReference type="NCBI Taxonomy" id="3123317"/>
    <lineage>
        <taxon>Bacteria</taxon>
        <taxon>Bacillati</taxon>
        <taxon>Bacillota</taxon>
        <taxon>Clostridia</taxon>
        <taxon>Lachnospirales</taxon>
        <taxon>Lachnospiraceae</taxon>
        <taxon>Kineothrix</taxon>
    </lineage>
</organism>
<feature type="domain" description="Carrier" evidence="1">
    <location>
        <begin position="1"/>
        <end position="79"/>
    </location>
</feature>
<dbReference type="Proteomes" id="UP001451571">
    <property type="component" value="Chromosome"/>
</dbReference>
<dbReference type="SUPFAM" id="SSF47336">
    <property type="entry name" value="ACP-like"/>
    <property type="match status" value="1"/>
</dbReference>
<dbReference type="InterPro" id="IPR036736">
    <property type="entry name" value="ACP-like_sf"/>
</dbReference>
<gene>
    <name evidence="2" type="ORF">V6984_18350</name>
</gene>
<evidence type="ECO:0000313" key="3">
    <source>
        <dbReference type="Proteomes" id="UP001451571"/>
    </source>
</evidence>
<evidence type="ECO:0000259" key="1">
    <source>
        <dbReference type="PROSITE" id="PS50075"/>
    </source>
</evidence>
<dbReference type="Pfam" id="PF00550">
    <property type="entry name" value="PP-binding"/>
    <property type="match status" value="1"/>
</dbReference>